<proteinExistence type="predicted"/>
<evidence type="ECO:0008006" key="3">
    <source>
        <dbReference type="Google" id="ProtNLM"/>
    </source>
</evidence>
<dbReference type="Proteomes" id="UP000578819">
    <property type="component" value="Unassembled WGS sequence"/>
</dbReference>
<name>A0A7W7SM85_9ACTN</name>
<dbReference type="EMBL" id="JACHJW010000001">
    <property type="protein sequence ID" value="MBB4957056.1"/>
    <property type="molecule type" value="Genomic_DNA"/>
</dbReference>
<comment type="caution">
    <text evidence="1">The sequence shown here is derived from an EMBL/GenBank/DDBJ whole genome shotgun (WGS) entry which is preliminary data.</text>
</comment>
<sequence length="753" mass="81086">MGGVEWADRLTGQLLSALPNGRAIAGRYLLWSAPPGTTLDGLPVGAGDYLVPVTGERWSLELVSPARTTAVGTASAVPGSSPATVGGQLWADGLPDPVVVDTVLSISARLATPVAGDSGAREWAEQSPLIAEPRQRLTPTRLDQEIHAGVGALVAVGRRPVDRLRVVQEVARVDQARRIAPSAAAHLSRHSQYWQVRTVRGVRPSHILALRFDDDLDLYENRLAGRLVEELARYLRLRIREVEDIVRLVERLVEHRQVERPSWRNAHRFALLLEEMAADAERVVAEAGAFAEVLRGWRGQVDALRGSRLVRGVNRNAHLPVTLRRTNLMTNDDRYRRVGRLWTAWTEEVRARTMDRSRHQRFAVAFERYCVLLVLRACEYLRISVGAASSPARSGPPTPLHRDGATYELDWGADGVLVLGERGRPLVRFVALPHTITGPGAPVTDLLDDLVPTDPPTVVLYPGTAEERAALPVETRLRAFWAGFQRAVPAAAPGASGASPPAPDGPLCVPVSPLESDSLERVARALRWTMDVPRLLAYPPVVPAPAGLAAALDMAPAWLRRTTGGLVAVRPPRPAEFDSVRAALAQWTNTRDYRDNRSAVGADTGSALEAARAALGWLATCPTCGVVADGRQFEAWAGDTFHAVCAGCSTEWGVNACGACHGRYPVLWYGSTQAVGGDGDALDLSHGNDMLSVPCWLPIDRRIFVCPGCGRCGRSLGADEAGCGRGCVPVPPASAAEFPTAGGGHPRRGGRPR</sequence>
<dbReference type="AlphaFoldDB" id="A0A7W7SM85"/>
<dbReference type="RefSeq" id="WP_184532822.1">
    <property type="nucleotide sequence ID" value="NZ_JACHJW010000001.1"/>
</dbReference>
<gene>
    <name evidence="1" type="ORF">FHR38_000789</name>
</gene>
<evidence type="ECO:0000313" key="2">
    <source>
        <dbReference type="Proteomes" id="UP000578819"/>
    </source>
</evidence>
<evidence type="ECO:0000313" key="1">
    <source>
        <dbReference type="EMBL" id="MBB4957056.1"/>
    </source>
</evidence>
<accession>A0A7W7SM85</accession>
<keyword evidence="2" id="KW-1185">Reference proteome</keyword>
<protein>
    <recommendedName>
        <fullName evidence="3">DUF2357 domain-containing protein</fullName>
    </recommendedName>
</protein>
<organism evidence="1 2">
    <name type="scientific">Micromonospora polyrhachis</name>
    <dbReference type="NCBI Taxonomy" id="1282883"/>
    <lineage>
        <taxon>Bacteria</taxon>
        <taxon>Bacillati</taxon>
        <taxon>Actinomycetota</taxon>
        <taxon>Actinomycetes</taxon>
        <taxon>Micromonosporales</taxon>
        <taxon>Micromonosporaceae</taxon>
        <taxon>Micromonospora</taxon>
    </lineage>
</organism>
<reference evidence="1 2" key="1">
    <citation type="submission" date="2020-08" db="EMBL/GenBank/DDBJ databases">
        <title>Sequencing the genomes of 1000 actinobacteria strains.</title>
        <authorList>
            <person name="Klenk H.-P."/>
        </authorList>
    </citation>
    <scope>NUCLEOTIDE SEQUENCE [LARGE SCALE GENOMIC DNA]</scope>
    <source>
        <strain evidence="1 2">DSM 45886</strain>
    </source>
</reference>